<dbReference type="AlphaFoldDB" id="A0A285ZZN4"/>
<name>A0A285ZZN4_9SPHI</name>
<proteinExistence type="predicted"/>
<gene>
    <name evidence="2" type="ORF">SAMN06297358_2080</name>
</gene>
<keyword evidence="1" id="KW-1133">Transmembrane helix</keyword>
<reference evidence="3" key="1">
    <citation type="submission" date="2017-09" db="EMBL/GenBank/DDBJ databases">
        <authorList>
            <person name="Varghese N."/>
            <person name="Submissions S."/>
        </authorList>
    </citation>
    <scope>NUCLEOTIDE SEQUENCE [LARGE SCALE GENOMIC DNA]</scope>
    <source>
        <strain evidence="3">CGMCC 1.12803</strain>
    </source>
</reference>
<keyword evidence="1" id="KW-0812">Transmembrane</keyword>
<protein>
    <submittedName>
        <fullName evidence="2">Uncharacterized protein</fullName>
    </submittedName>
</protein>
<keyword evidence="1" id="KW-0472">Membrane</keyword>
<sequence length="59" mass="6639">MKEINAALIACITFFSGFCASFFFMGSEESLNQVMSEYYTSFNTNVGGVNLKFDFRVNV</sequence>
<dbReference type="EMBL" id="OCMT01000002">
    <property type="protein sequence ID" value="SOD15105.1"/>
    <property type="molecule type" value="Genomic_DNA"/>
</dbReference>
<evidence type="ECO:0000256" key="1">
    <source>
        <dbReference type="SAM" id="Phobius"/>
    </source>
</evidence>
<dbReference type="RefSeq" id="WP_138765797.1">
    <property type="nucleotide sequence ID" value="NZ_OCMT01000002.1"/>
</dbReference>
<organism evidence="2 3">
    <name type="scientific">Pedobacter xixiisoli</name>
    <dbReference type="NCBI Taxonomy" id="1476464"/>
    <lineage>
        <taxon>Bacteria</taxon>
        <taxon>Pseudomonadati</taxon>
        <taxon>Bacteroidota</taxon>
        <taxon>Sphingobacteriia</taxon>
        <taxon>Sphingobacteriales</taxon>
        <taxon>Sphingobacteriaceae</taxon>
        <taxon>Pedobacter</taxon>
    </lineage>
</organism>
<feature type="transmembrane region" description="Helical" evidence="1">
    <location>
        <begin position="6"/>
        <end position="25"/>
    </location>
</feature>
<dbReference type="Proteomes" id="UP000219281">
    <property type="component" value="Unassembled WGS sequence"/>
</dbReference>
<keyword evidence="3" id="KW-1185">Reference proteome</keyword>
<evidence type="ECO:0000313" key="3">
    <source>
        <dbReference type="Proteomes" id="UP000219281"/>
    </source>
</evidence>
<accession>A0A285ZZN4</accession>
<evidence type="ECO:0000313" key="2">
    <source>
        <dbReference type="EMBL" id="SOD15105.1"/>
    </source>
</evidence>